<dbReference type="PROSITE" id="PS50994">
    <property type="entry name" value="INTEGRASE"/>
    <property type="match status" value="1"/>
</dbReference>
<feature type="domain" description="Integrase catalytic" evidence="1">
    <location>
        <begin position="60"/>
        <end position="168"/>
    </location>
</feature>
<dbReference type="InterPro" id="IPR036397">
    <property type="entry name" value="RNaseH_sf"/>
</dbReference>
<name>A0ABQ9I137_9NEOP</name>
<dbReference type="Gene3D" id="3.30.420.10">
    <property type="entry name" value="Ribonuclease H-like superfamily/Ribonuclease H"/>
    <property type="match status" value="1"/>
</dbReference>
<evidence type="ECO:0000313" key="3">
    <source>
        <dbReference type="Proteomes" id="UP001159363"/>
    </source>
</evidence>
<accession>A0ABQ9I137</accession>
<dbReference type="PANTHER" id="PTHR37984:SF5">
    <property type="entry name" value="PROTEIN NYNRIN-LIKE"/>
    <property type="match status" value="1"/>
</dbReference>
<dbReference type="InterPro" id="IPR001584">
    <property type="entry name" value="Integrase_cat-core"/>
</dbReference>
<dbReference type="InterPro" id="IPR012337">
    <property type="entry name" value="RNaseH-like_sf"/>
</dbReference>
<dbReference type="Pfam" id="PF00665">
    <property type="entry name" value="rve"/>
    <property type="match status" value="1"/>
</dbReference>
<comment type="caution">
    <text evidence="2">The sequence shown here is derived from an EMBL/GenBank/DDBJ whole genome shotgun (WGS) entry which is preliminary data.</text>
</comment>
<keyword evidence="3" id="KW-1185">Reference proteome</keyword>
<dbReference type="Proteomes" id="UP001159363">
    <property type="component" value="Chromosome 3"/>
</dbReference>
<reference evidence="2 3" key="1">
    <citation type="submission" date="2023-02" db="EMBL/GenBank/DDBJ databases">
        <title>LHISI_Scaffold_Assembly.</title>
        <authorList>
            <person name="Stuart O.P."/>
            <person name="Cleave R."/>
            <person name="Magrath M.J.L."/>
            <person name="Mikheyev A.S."/>
        </authorList>
    </citation>
    <scope>NUCLEOTIDE SEQUENCE [LARGE SCALE GENOMIC DNA]</scope>
    <source>
        <strain evidence="2">Daus_M_001</strain>
        <tissue evidence="2">Leg muscle</tissue>
    </source>
</reference>
<proteinExistence type="predicted"/>
<protein>
    <recommendedName>
        <fullName evidence="1">Integrase catalytic domain-containing protein</fullName>
    </recommendedName>
</protein>
<dbReference type="PANTHER" id="PTHR37984">
    <property type="entry name" value="PROTEIN CBG26694"/>
    <property type="match status" value="1"/>
</dbReference>
<evidence type="ECO:0000313" key="2">
    <source>
        <dbReference type="EMBL" id="KAJ8890212.1"/>
    </source>
</evidence>
<dbReference type="EMBL" id="JARBHB010000003">
    <property type="protein sequence ID" value="KAJ8890212.1"/>
    <property type="molecule type" value="Genomic_DNA"/>
</dbReference>
<organism evidence="2 3">
    <name type="scientific">Dryococelus australis</name>
    <dbReference type="NCBI Taxonomy" id="614101"/>
    <lineage>
        <taxon>Eukaryota</taxon>
        <taxon>Metazoa</taxon>
        <taxon>Ecdysozoa</taxon>
        <taxon>Arthropoda</taxon>
        <taxon>Hexapoda</taxon>
        <taxon>Insecta</taxon>
        <taxon>Pterygota</taxon>
        <taxon>Neoptera</taxon>
        <taxon>Polyneoptera</taxon>
        <taxon>Phasmatodea</taxon>
        <taxon>Verophasmatodea</taxon>
        <taxon>Anareolatae</taxon>
        <taxon>Phasmatidae</taxon>
        <taxon>Eurycanthinae</taxon>
        <taxon>Dryococelus</taxon>
    </lineage>
</organism>
<dbReference type="SUPFAM" id="SSF53098">
    <property type="entry name" value="Ribonuclease H-like"/>
    <property type="match status" value="1"/>
</dbReference>
<sequence>MTGSHIFIPRQLCTDILSKIYKGFIVKCHRRAQGTVLWPNCKQCLEERSQHGEPLQPTTLPGRPRTLVRMDIFELINVHYLVVQDSLSRFLQVMKLGHLMLEAVISRVKNIFARHRIPETVHTDGGTQYTAKEVQLFAKEYGFMHVTISPKFPQSISQAESAVKIAKRIPPKEIDPNLGLLVYRATPLETGFSPAELLFGRKLCTTIPQKSSSLQTHWDTHPFSKILNMQPAHQRDILEEL</sequence>
<gene>
    <name evidence="2" type="ORF">PR048_009720</name>
</gene>
<evidence type="ECO:0000259" key="1">
    <source>
        <dbReference type="PROSITE" id="PS50994"/>
    </source>
</evidence>
<dbReference type="InterPro" id="IPR050951">
    <property type="entry name" value="Retrovirus_Pol_polyprotein"/>
</dbReference>